<dbReference type="GO" id="GO:0003677">
    <property type="term" value="F:DNA binding"/>
    <property type="evidence" value="ECO:0007669"/>
    <property type="project" value="UniProtKB-KW"/>
</dbReference>
<gene>
    <name evidence="7" type="ORF">J41TS12_50970</name>
</gene>
<dbReference type="InterPro" id="IPR047952">
    <property type="entry name" value="Transpos_IS4"/>
</dbReference>
<evidence type="ECO:0000313" key="7">
    <source>
        <dbReference type="EMBL" id="GIO40236.1"/>
    </source>
</evidence>
<evidence type="ECO:0000256" key="3">
    <source>
        <dbReference type="ARBA" id="ARBA00023125"/>
    </source>
</evidence>
<dbReference type="NCBIfam" id="NF033592">
    <property type="entry name" value="transpos_IS4_1"/>
    <property type="match status" value="1"/>
</dbReference>
<organism evidence="7 8">
    <name type="scientific">Paenibacillus antibioticophila</name>
    <dbReference type="NCBI Taxonomy" id="1274374"/>
    <lineage>
        <taxon>Bacteria</taxon>
        <taxon>Bacillati</taxon>
        <taxon>Bacillota</taxon>
        <taxon>Bacilli</taxon>
        <taxon>Bacillales</taxon>
        <taxon>Paenibacillaceae</taxon>
        <taxon>Paenibacillus</taxon>
    </lineage>
</organism>
<dbReference type="Proteomes" id="UP000681162">
    <property type="component" value="Unassembled WGS sequence"/>
</dbReference>
<dbReference type="PANTHER" id="PTHR33258:SF1">
    <property type="entry name" value="TRANSPOSASE INSL FOR INSERTION SEQUENCE ELEMENT IS186A-RELATED"/>
    <property type="match status" value="1"/>
</dbReference>
<name>A0A919XVU5_9BACL</name>
<dbReference type="GO" id="GO:0006313">
    <property type="term" value="P:DNA transposition"/>
    <property type="evidence" value="ECO:0007669"/>
    <property type="project" value="InterPro"/>
</dbReference>
<feature type="domain" description="Transposase IS4-like" evidence="6">
    <location>
        <begin position="118"/>
        <end position="330"/>
    </location>
</feature>
<dbReference type="Pfam" id="PF01609">
    <property type="entry name" value="DDE_Tnp_1"/>
    <property type="match status" value="1"/>
</dbReference>
<dbReference type="InterPro" id="IPR002559">
    <property type="entry name" value="Transposase_11"/>
</dbReference>
<evidence type="ECO:0000259" key="6">
    <source>
        <dbReference type="Pfam" id="PF01609"/>
    </source>
</evidence>
<dbReference type="AlphaFoldDB" id="A0A919XVU5"/>
<protein>
    <submittedName>
        <fullName evidence="7">Transposase</fullName>
    </submittedName>
</protein>
<evidence type="ECO:0000313" key="8">
    <source>
        <dbReference type="Proteomes" id="UP000681162"/>
    </source>
</evidence>
<keyword evidence="4" id="KW-0233">DNA recombination</keyword>
<dbReference type="EMBL" id="BORR01000050">
    <property type="protein sequence ID" value="GIO40236.1"/>
    <property type="molecule type" value="Genomic_DNA"/>
</dbReference>
<evidence type="ECO:0000256" key="2">
    <source>
        <dbReference type="ARBA" id="ARBA00022578"/>
    </source>
</evidence>
<dbReference type="GO" id="GO:0004803">
    <property type="term" value="F:transposase activity"/>
    <property type="evidence" value="ECO:0007669"/>
    <property type="project" value="InterPro"/>
</dbReference>
<evidence type="ECO:0000256" key="1">
    <source>
        <dbReference type="ARBA" id="ARBA00010075"/>
    </source>
</evidence>
<accession>A0A919XVU5</accession>
<evidence type="ECO:0000256" key="5">
    <source>
        <dbReference type="SAM" id="MobiDB-lite"/>
    </source>
</evidence>
<feature type="region of interest" description="Disordered" evidence="5">
    <location>
        <begin position="374"/>
        <end position="402"/>
    </location>
</feature>
<dbReference type="SUPFAM" id="SSF53098">
    <property type="entry name" value="Ribonuclease H-like"/>
    <property type="match status" value="1"/>
</dbReference>
<proteinExistence type="inferred from homology"/>
<dbReference type="RefSeq" id="WP_212944483.1">
    <property type="nucleotide sequence ID" value="NZ_BORR01000050.1"/>
</dbReference>
<comment type="caution">
    <text evidence="7">The sequence shown here is derived from an EMBL/GenBank/DDBJ whole genome shotgun (WGS) entry which is preliminary data.</text>
</comment>
<keyword evidence="2" id="KW-0815">Transposition</keyword>
<comment type="similarity">
    <text evidence="1">Belongs to the transposase 11 family.</text>
</comment>
<dbReference type="InterPro" id="IPR012337">
    <property type="entry name" value="RNaseH-like_sf"/>
</dbReference>
<reference evidence="7 8" key="1">
    <citation type="submission" date="2021-03" db="EMBL/GenBank/DDBJ databases">
        <title>Antimicrobial resistance genes in bacteria isolated from Japanese honey, and their potential for conferring macrolide and lincosamide resistance in the American foulbrood pathogen Paenibacillus larvae.</title>
        <authorList>
            <person name="Okamoto M."/>
            <person name="Kumagai M."/>
            <person name="Kanamori H."/>
            <person name="Takamatsu D."/>
        </authorList>
    </citation>
    <scope>NUCLEOTIDE SEQUENCE [LARGE SCALE GENOMIC DNA]</scope>
    <source>
        <strain evidence="7 8">J41TS12</strain>
    </source>
</reference>
<dbReference type="PANTHER" id="PTHR33258">
    <property type="entry name" value="TRANSPOSASE INSL FOR INSERTION SEQUENCE ELEMENT IS186A-RELATED"/>
    <property type="match status" value="1"/>
</dbReference>
<evidence type="ECO:0000256" key="4">
    <source>
        <dbReference type="ARBA" id="ARBA00023172"/>
    </source>
</evidence>
<keyword evidence="3" id="KW-0238">DNA-binding</keyword>
<sequence>MGNVPDQTVICKCLNYMDLSDDHFPLFNYRRRFTFVKAVKLLVEAQLSQRSDLEAISLHLDANPQLQQDIGLVRISASQIDRTLNALPLVELQELWFQLISKQNQVCSAQKGAHLGKLRIIDSTVLSLPEMAGKWAYNSQTSNGIKIHTSVVLARPGLCYCDQMICSTRGVADSEVALDLVVDPEAIHVMDRGYIVYSQFKHWLENNIRFVARIQKNSRTVVKEERDVSEFPSILRDADVTVSYTDKETKEQVEVSLRLVEYIDDKERLYRVLTNVWDRTAVQISDIYRGRWAIELFFKWMKQHVSLVHLYSYKPEAVWNQIYLAMIAHALLQLLHQESATPQRLWSFLKMLRAYGTSSWAAFLERLNRKPTKHSLGRRKKKKLGRPRKHPKVHKTVKLIKK</sequence>
<dbReference type="Gene3D" id="3.90.350.10">
    <property type="entry name" value="Transposase Inhibitor Protein From Tn5, Chain A, domain 1"/>
    <property type="match status" value="1"/>
</dbReference>
<keyword evidence="8" id="KW-1185">Reference proteome</keyword>